<dbReference type="EMBL" id="JAGXOE010000026">
    <property type="protein sequence ID" value="MBS4102020.1"/>
    <property type="molecule type" value="Genomic_DNA"/>
</dbReference>
<evidence type="ECO:0000313" key="3">
    <source>
        <dbReference type="Proteomes" id="UP000676853"/>
    </source>
</evidence>
<organism evidence="2 3">
    <name type="scientific">Tsukamurella paurometabola</name>
    <name type="common">Corynebacterium paurometabolum</name>
    <dbReference type="NCBI Taxonomy" id="2061"/>
    <lineage>
        <taxon>Bacteria</taxon>
        <taxon>Bacillati</taxon>
        <taxon>Actinomycetota</taxon>
        <taxon>Actinomycetes</taxon>
        <taxon>Mycobacteriales</taxon>
        <taxon>Tsukamurellaceae</taxon>
        <taxon>Tsukamurella</taxon>
    </lineage>
</organism>
<gene>
    <name evidence="2" type="ORF">KFZ73_12335</name>
</gene>
<dbReference type="InterPro" id="IPR029035">
    <property type="entry name" value="DHS-like_NAD/FAD-binding_dom"/>
</dbReference>
<evidence type="ECO:0000256" key="1">
    <source>
        <dbReference type="SAM" id="MobiDB-lite"/>
    </source>
</evidence>
<dbReference type="RefSeq" id="WP_212553858.1">
    <property type="nucleotide sequence ID" value="NZ_JAGXOE010000026.1"/>
</dbReference>
<keyword evidence="3" id="KW-1185">Reference proteome</keyword>
<feature type="compositionally biased region" description="Polar residues" evidence="1">
    <location>
        <begin position="283"/>
        <end position="298"/>
    </location>
</feature>
<protein>
    <submittedName>
        <fullName evidence="2">SIR2 family protein</fullName>
    </submittedName>
</protein>
<dbReference type="SUPFAM" id="SSF52467">
    <property type="entry name" value="DHS-like NAD/FAD-binding domain"/>
    <property type="match status" value="1"/>
</dbReference>
<proteinExistence type="predicted"/>
<dbReference type="Pfam" id="PF13289">
    <property type="entry name" value="SIR2_2"/>
    <property type="match status" value="1"/>
</dbReference>
<sequence length="1196" mass="132882">MNISSRLSLIARRPDTLIFVGAGVSMWSGLPSWHSLLQRLEQFILDLGHDESAALVRREIANSDLLLAASYGFDVLNEHEQHAFIKSAIPTPLRPSPLHEQILKLPSRSFATTNYDKLIEKAILEADNSAELSTVTRSNRIEMANISQVQSTNFVFKPHGDIDSFDTVVLTREHYKNFRENHHAAYNTLRTLLISRPTIYIGYGLRDPDFLLLQESIPSFTGALPIDHYAIMPDVPPAERAYWARNYGIAIHSYDTFDPVSGRHTHDKLLEIVANLASRTDESASTTRSEGYQQTPNGSGDAFEEEDLLALARYARRALNEYPATTSPIPLNATAKDLDSPRARYRVTSEPAHYIVNSISNIIVSGSPGAGKSHTLEQAFRTMAVTLEEDVLQSTSDSCSHAAPVPVFASLSGYQGSIAKLVDAQLPADLPLARISNYRQVAIFLDGANETPSEYANELQADISDLLAGTTNIRIAIATRFPDEIPIGGAQSIHIDSISPSFVKDRIKEAHICLGPEVFDLMTRPLFFMWWMNNLIDLRQVDNVHDVYTQILDVYKRRAKSTGATLDRGSALEGLAFNMIDSGTLYVPIEEALATISGSQQVEQETKILDDLVEIGILVASPGRRVGFVHHTVAEYLAARELAQLVTADESAVDERLRRTSWNQTLLLSLGYLDASLAKSAFARILDADIQLASTSIRYIEHDQDLWLKMTLERIATQLREILSRGPDSDEFVAGRYQQSILNLPTNPEHTEMLLRIADMGNGVGGTALAKVWVMSSGEDQERLSISYLEGSEDFNFLARFAEEVARSSTDSRAVELLAESIMKTEIGCRDDDALAGPITLASTLAEALPTQSRRVLRDRYQNTPFGQRATVEFKLSPAEDIDFLCRSAEGGNEFAIFPLHMLLRFKAGSKPIEMTTDTSERIAMACWTHRKSEQRRWVVETIYDLQAYSKRSASQFLKASDDLDNAVLALLDGEVDRAVTLFEIAIAKDECVGRVAGELIDSSCVDWDIHGQKLIRSALANKDDFAIGIVEASYNVTVDGGPLLPDIDLDAWLEWVVDSMVDPIGNWILIDRLRDLIANSSSDRDITTLIAHFNSGTRYSRECLEPILARVPNLDLTEFSWEAIDWLAADLETTRRRGFDMYRAMLVVHANEEMVDKILVPRYAAHATDGVASALRIIGSRLGRRYVNESGELIG</sequence>
<name>A0ABS5NCK6_TSUPA</name>
<evidence type="ECO:0000313" key="2">
    <source>
        <dbReference type="EMBL" id="MBS4102020.1"/>
    </source>
</evidence>
<feature type="region of interest" description="Disordered" evidence="1">
    <location>
        <begin position="280"/>
        <end position="301"/>
    </location>
</feature>
<reference evidence="2 3" key="1">
    <citation type="submission" date="2021-04" db="EMBL/GenBank/DDBJ databases">
        <title>Whole genome sequence analysis of a thiophenic sulfur metabolizing bacteria.</title>
        <authorList>
            <person name="Akhtar N."/>
            <person name="Akram J."/>
            <person name="Aslam A."/>
        </authorList>
    </citation>
    <scope>NUCLEOTIDE SEQUENCE [LARGE SCALE GENOMIC DNA]</scope>
    <source>
        <strain evidence="2 3">3OW</strain>
    </source>
</reference>
<dbReference type="Proteomes" id="UP000676853">
    <property type="component" value="Unassembled WGS sequence"/>
</dbReference>
<comment type="caution">
    <text evidence="2">The sequence shown here is derived from an EMBL/GenBank/DDBJ whole genome shotgun (WGS) entry which is preliminary data.</text>
</comment>
<accession>A0ABS5NCK6</accession>